<dbReference type="Proteomes" id="UP000813423">
    <property type="component" value="Unassembled WGS sequence"/>
</dbReference>
<accession>A0A229XV24</accession>
<organism evidence="1 2">
    <name type="scientific">Aspergillus fumigatus</name>
    <name type="common">Neosartorya fumigata</name>
    <dbReference type="NCBI Taxonomy" id="746128"/>
    <lineage>
        <taxon>Eukaryota</taxon>
        <taxon>Fungi</taxon>
        <taxon>Dikarya</taxon>
        <taxon>Ascomycota</taxon>
        <taxon>Pezizomycotina</taxon>
        <taxon>Eurotiomycetes</taxon>
        <taxon>Eurotiomycetidae</taxon>
        <taxon>Eurotiales</taxon>
        <taxon>Aspergillaceae</taxon>
        <taxon>Aspergillus</taxon>
        <taxon>Aspergillus subgen. Fumigati</taxon>
    </lineage>
</organism>
<proteinExistence type="predicted"/>
<dbReference type="AlphaFoldDB" id="A0A229XV24"/>
<evidence type="ECO:0000313" key="2">
    <source>
        <dbReference type="Proteomes" id="UP000813423"/>
    </source>
</evidence>
<sequence length="123" mass="14262">MNADITHFLDNLSIMGPLVARILEEGDSELRKERAARHRAEDELNGMKELTDILLHLIEKIWAFRCTNNQTPDDASQQQRATLESILDSALAQLELQSVQIEYEQLRRENDQLRTSNNLQFEK</sequence>
<name>A0A229XV24_ASPFM</name>
<gene>
    <name evidence="1" type="ORF">KXV57_001768</name>
</gene>
<evidence type="ECO:0000313" key="1">
    <source>
        <dbReference type="EMBL" id="KAH1895670.1"/>
    </source>
</evidence>
<comment type="caution">
    <text evidence="1">The sequence shown here is derived from an EMBL/GenBank/DDBJ whole genome shotgun (WGS) entry which is preliminary data.</text>
</comment>
<dbReference type="EMBL" id="JAIBSC010000136">
    <property type="protein sequence ID" value="KAH1895670.1"/>
    <property type="molecule type" value="Genomic_DNA"/>
</dbReference>
<protein>
    <submittedName>
        <fullName evidence="1">Uncharacterized protein</fullName>
    </submittedName>
</protein>
<reference evidence="1" key="1">
    <citation type="submission" date="2021-08" db="EMBL/GenBank/DDBJ databases">
        <title>Global Aspergillus fumigatus from environmental and clinical sources.</title>
        <authorList>
            <person name="Barber A."/>
            <person name="Sae-Ong T."/>
        </authorList>
    </citation>
    <scope>NUCLEOTIDE SEQUENCE</scope>
    <source>
        <strain evidence="1">NRZ-2016-071</strain>
    </source>
</reference>